<organism evidence="1 2">
    <name type="scientific">Phanerochaete sordida</name>
    <dbReference type="NCBI Taxonomy" id="48140"/>
    <lineage>
        <taxon>Eukaryota</taxon>
        <taxon>Fungi</taxon>
        <taxon>Dikarya</taxon>
        <taxon>Basidiomycota</taxon>
        <taxon>Agaricomycotina</taxon>
        <taxon>Agaricomycetes</taxon>
        <taxon>Polyporales</taxon>
        <taxon>Phanerochaetaceae</taxon>
        <taxon>Phanerochaete</taxon>
    </lineage>
</organism>
<protein>
    <submittedName>
        <fullName evidence="1">Uncharacterized protein</fullName>
    </submittedName>
</protein>
<name>A0A9P3G8F2_9APHY</name>
<gene>
    <name evidence="1" type="ORF">PsYK624_053960</name>
</gene>
<evidence type="ECO:0000313" key="2">
    <source>
        <dbReference type="Proteomes" id="UP000703269"/>
    </source>
</evidence>
<comment type="caution">
    <text evidence="1">The sequence shown here is derived from an EMBL/GenBank/DDBJ whole genome shotgun (WGS) entry which is preliminary data.</text>
</comment>
<dbReference type="EMBL" id="BPQB01000012">
    <property type="protein sequence ID" value="GJE89299.1"/>
    <property type="molecule type" value="Genomic_DNA"/>
</dbReference>
<dbReference type="Proteomes" id="UP000703269">
    <property type="component" value="Unassembled WGS sequence"/>
</dbReference>
<accession>A0A9P3G8F2</accession>
<keyword evidence="2" id="KW-1185">Reference proteome</keyword>
<sequence>MLPPGAGPSELDDSYAVTYVGGGSARSGDEGLPLVLDGAYAATARPASDRKPTIAAMARTAARAAPLTPRDRVEGLVSVRGHAMRGTSESRYEKEYATCEERVPEPAGEIVGGDVPCVCNVREVDTGSVVVTIEDWVDTVGLYRRP</sequence>
<proteinExistence type="predicted"/>
<dbReference type="AlphaFoldDB" id="A0A9P3G8F2"/>
<reference evidence="1 2" key="1">
    <citation type="submission" date="2021-08" db="EMBL/GenBank/DDBJ databases">
        <title>Draft Genome Sequence of Phanerochaete sordida strain YK-624.</title>
        <authorList>
            <person name="Mori T."/>
            <person name="Dohra H."/>
            <person name="Suzuki T."/>
            <person name="Kawagishi H."/>
            <person name="Hirai H."/>
        </authorList>
    </citation>
    <scope>NUCLEOTIDE SEQUENCE [LARGE SCALE GENOMIC DNA]</scope>
    <source>
        <strain evidence="1 2">YK-624</strain>
    </source>
</reference>
<evidence type="ECO:0000313" key="1">
    <source>
        <dbReference type="EMBL" id="GJE89299.1"/>
    </source>
</evidence>